<organism evidence="1 2">
    <name type="scientific">Actinophytocola glycyrrhizae</name>
    <dbReference type="NCBI Taxonomy" id="2044873"/>
    <lineage>
        <taxon>Bacteria</taxon>
        <taxon>Bacillati</taxon>
        <taxon>Actinomycetota</taxon>
        <taxon>Actinomycetes</taxon>
        <taxon>Pseudonocardiales</taxon>
        <taxon>Pseudonocardiaceae</taxon>
    </lineage>
</organism>
<name>A0ABV9SEM9_9PSEU</name>
<reference evidence="2" key="1">
    <citation type="journal article" date="2019" name="Int. J. Syst. Evol. Microbiol.">
        <title>The Global Catalogue of Microorganisms (GCM) 10K type strain sequencing project: providing services to taxonomists for standard genome sequencing and annotation.</title>
        <authorList>
            <consortium name="The Broad Institute Genomics Platform"/>
            <consortium name="The Broad Institute Genome Sequencing Center for Infectious Disease"/>
            <person name="Wu L."/>
            <person name="Ma J."/>
        </authorList>
    </citation>
    <scope>NUCLEOTIDE SEQUENCE [LARGE SCALE GENOMIC DNA]</scope>
    <source>
        <strain evidence="2">ZS-22-S1</strain>
    </source>
</reference>
<dbReference type="EMBL" id="JBHSIS010000027">
    <property type="protein sequence ID" value="MFC4859204.1"/>
    <property type="molecule type" value="Genomic_DNA"/>
</dbReference>
<proteinExistence type="predicted"/>
<dbReference type="Proteomes" id="UP001595859">
    <property type="component" value="Unassembled WGS sequence"/>
</dbReference>
<protein>
    <recommendedName>
        <fullName evidence="3">HNH endonuclease</fullName>
    </recommendedName>
</protein>
<sequence length="261" mass="29494">MADPVKLMLDDLADQYAKEPGKDEAVAETTCRVNPSVSSRRRLWGDSGGYCGNPACREYLFPDDLDVDFGELAHVIPASPDGPRGVPLDEVVAEDRAHHSNLVLLCANCHTTIDKAPAAYPVEMLHGWKQKRIDEIQIAVSTPTFQTRAEARAHLQGELETNRAIHTRYGPVGDPYRHGNPALWRRHARATIVPNNRKILRVLEANRHLLTRDEQEILAVYRLHVDQFEGRHVLEDFTTGTERFPEAIERILLDEKETDRA</sequence>
<gene>
    <name evidence="1" type="ORF">ACFPCV_37390</name>
</gene>
<dbReference type="RefSeq" id="WP_378062126.1">
    <property type="nucleotide sequence ID" value="NZ_JBHSIS010000027.1"/>
</dbReference>
<evidence type="ECO:0000313" key="2">
    <source>
        <dbReference type="Proteomes" id="UP001595859"/>
    </source>
</evidence>
<accession>A0ABV9SEM9</accession>
<keyword evidence="2" id="KW-1185">Reference proteome</keyword>
<evidence type="ECO:0000313" key="1">
    <source>
        <dbReference type="EMBL" id="MFC4859204.1"/>
    </source>
</evidence>
<evidence type="ECO:0008006" key="3">
    <source>
        <dbReference type="Google" id="ProtNLM"/>
    </source>
</evidence>
<comment type="caution">
    <text evidence="1">The sequence shown here is derived from an EMBL/GenBank/DDBJ whole genome shotgun (WGS) entry which is preliminary data.</text>
</comment>